<proteinExistence type="predicted"/>
<feature type="domain" description="F-box" evidence="1">
    <location>
        <begin position="7"/>
        <end position="61"/>
    </location>
</feature>
<reference evidence="2 3" key="1">
    <citation type="journal article" date="2022" name="G3 (Bethesda)">
        <title>Enemy or ally: a genomic approach to elucidate the lifestyle of Phyllosticta citrichinaensis.</title>
        <authorList>
            <person name="Buijs V.A."/>
            <person name="Groenewald J.Z."/>
            <person name="Haridas S."/>
            <person name="LaButti K.M."/>
            <person name="Lipzen A."/>
            <person name="Martin F.M."/>
            <person name="Barry K."/>
            <person name="Grigoriev I.V."/>
            <person name="Crous P.W."/>
            <person name="Seidl M.F."/>
        </authorList>
    </citation>
    <scope>NUCLEOTIDE SEQUENCE [LARGE SCALE GENOMIC DNA]</scope>
    <source>
        <strain evidence="2 3">CBS 129764</strain>
    </source>
</reference>
<organism evidence="2 3">
    <name type="scientific">Phyllosticta citrichinensis</name>
    <dbReference type="NCBI Taxonomy" id="1130410"/>
    <lineage>
        <taxon>Eukaryota</taxon>
        <taxon>Fungi</taxon>
        <taxon>Dikarya</taxon>
        <taxon>Ascomycota</taxon>
        <taxon>Pezizomycotina</taxon>
        <taxon>Dothideomycetes</taxon>
        <taxon>Dothideomycetes incertae sedis</taxon>
        <taxon>Botryosphaeriales</taxon>
        <taxon>Phyllostictaceae</taxon>
        <taxon>Phyllosticta</taxon>
    </lineage>
</organism>
<name>A0ABR1XV56_9PEZI</name>
<dbReference type="PROSITE" id="PS50181">
    <property type="entry name" value="FBOX"/>
    <property type="match status" value="1"/>
</dbReference>
<evidence type="ECO:0000313" key="2">
    <source>
        <dbReference type="EMBL" id="KAK8169297.1"/>
    </source>
</evidence>
<evidence type="ECO:0000259" key="1">
    <source>
        <dbReference type="PROSITE" id="PS50181"/>
    </source>
</evidence>
<gene>
    <name evidence="2" type="ORF">IWX90DRAFT_172744</name>
</gene>
<dbReference type="EMBL" id="JBBWUH010000004">
    <property type="protein sequence ID" value="KAK8169297.1"/>
    <property type="molecule type" value="Genomic_DNA"/>
</dbReference>
<dbReference type="Proteomes" id="UP001456524">
    <property type="component" value="Unassembled WGS sequence"/>
</dbReference>
<evidence type="ECO:0000313" key="3">
    <source>
        <dbReference type="Proteomes" id="UP001456524"/>
    </source>
</evidence>
<sequence length="213" mass="24637">MAERNATDPLRALPGELQNEIFTHLDYPAAISLASTNRYFRRVVNPLTQVSDEDKLVFLRYAQCFLKQNKYKPACFTCFRVKERYHFPAQSAVHNVHGTARSCFSCGAKEIDKRVSALWKKFLPWFMMMGCKNCGRGRMSTTPFTCTQCFPRAPWSPWRSEPRLRELAPGWPPYSDFWKALINRARIFQSHPDGKWYLVQLSLGSPVMLAGLF</sequence>
<comment type="caution">
    <text evidence="2">The sequence shown here is derived from an EMBL/GenBank/DDBJ whole genome shotgun (WGS) entry which is preliminary data.</text>
</comment>
<dbReference type="SUPFAM" id="SSF81383">
    <property type="entry name" value="F-box domain"/>
    <property type="match status" value="1"/>
</dbReference>
<protein>
    <recommendedName>
        <fullName evidence="1">F-box domain-containing protein</fullName>
    </recommendedName>
</protein>
<accession>A0ABR1XV56</accession>
<dbReference type="InterPro" id="IPR001810">
    <property type="entry name" value="F-box_dom"/>
</dbReference>
<dbReference type="InterPro" id="IPR036047">
    <property type="entry name" value="F-box-like_dom_sf"/>
</dbReference>
<keyword evidence="3" id="KW-1185">Reference proteome</keyword>